<sequence length="163" mass="17201">MTHIRSHLLAAFAVAGLIVSADAIGSSALAQASGCEQGQKIIAERRSLGEQFQKLSNGGKNKQLDPRAACSLFTKFSANGESGLKWMTENKDWCQVPDKVVEDFSAEHKRIQTIKGQACGAAAKMAEMEKRAKQRAQQAQQGGLAGKMGGGLTGTLSVPKGAL</sequence>
<feature type="region of interest" description="Disordered" evidence="1">
    <location>
        <begin position="131"/>
        <end position="151"/>
    </location>
</feature>
<dbReference type="AlphaFoldDB" id="A0A7W4VKS2"/>
<feature type="chain" id="PRO_5030752448" evidence="2">
    <location>
        <begin position="24"/>
        <end position="163"/>
    </location>
</feature>
<comment type="caution">
    <text evidence="3">The sequence shown here is derived from an EMBL/GenBank/DDBJ whole genome shotgun (WGS) entry which is preliminary data.</text>
</comment>
<reference evidence="3 4" key="1">
    <citation type="submission" date="2020-08" db="EMBL/GenBank/DDBJ databases">
        <title>The Agave Microbiome: Exploring the role of microbial communities in plant adaptations to desert environments.</title>
        <authorList>
            <person name="Partida-Martinez L.P."/>
        </authorList>
    </citation>
    <scope>NUCLEOTIDE SEQUENCE [LARGE SCALE GENOMIC DNA]</scope>
    <source>
        <strain evidence="3 4">AT3.9</strain>
    </source>
</reference>
<feature type="signal peptide" evidence="2">
    <location>
        <begin position="1"/>
        <end position="23"/>
    </location>
</feature>
<proteinExistence type="predicted"/>
<protein>
    <submittedName>
        <fullName evidence="3">Uncharacterized protein</fullName>
    </submittedName>
</protein>
<accession>A0A7W4VKS2</accession>
<evidence type="ECO:0000256" key="1">
    <source>
        <dbReference type="SAM" id="MobiDB-lite"/>
    </source>
</evidence>
<keyword evidence="2" id="KW-0732">Signal</keyword>
<keyword evidence="4" id="KW-1185">Reference proteome</keyword>
<dbReference type="EMBL" id="JACHWB010000002">
    <property type="protein sequence ID" value="MBB3019023.1"/>
    <property type="molecule type" value="Genomic_DNA"/>
</dbReference>
<name>A0A7W4VKS2_9HYPH</name>
<dbReference type="Proteomes" id="UP000532010">
    <property type="component" value="Unassembled WGS sequence"/>
</dbReference>
<dbReference type="RefSeq" id="WP_183449707.1">
    <property type="nucleotide sequence ID" value="NZ_JACHWB010000002.1"/>
</dbReference>
<evidence type="ECO:0000313" key="3">
    <source>
        <dbReference type="EMBL" id="MBB3019023.1"/>
    </source>
</evidence>
<evidence type="ECO:0000313" key="4">
    <source>
        <dbReference type="Proteomes" id="UP000532010"/>
    </source>
</evidence>
<organism evidence="3 4">
    <name type="scientific">Microvirga lupini</name>
    <dbReference type="NCBI Taxonomy" id="420324"/>
    <lineage>
        <taxon>Bacteria</taxon>
        <taxon>Pseudomonadati</taxon>
        <taxon>Pseudomonadota</taxon>
        <taxon>Alphaproteobacteria</taxon>
        <taxon>Hyphomicrobiales</taxon>
        <taxon>Methylobacteriaceae</taxon>
        <taxon>Microvirga</taxon>
    </lineage>
</organism>
<evidence type="ECO:0000256" key="2">
    <source>
        <dbReference type="SAM" id="SignalP"/>
    </source>
</evidence>
<gene>
    <name evidence="3" type="ORF">FHR70_002077</name>
</gene>